<protein>
    <recommendedName>
        <fullName evidence="2">thiol oxidase</fullName>
        <ecNumber evidence="2">1.8.3.2</ecNumber>
    </recommendedName>
</protein>
<evidence type="ECO:0000256" key="6">
    <source>
        <dbReference type="ARBA" id="ARBA00023157"/>
    </source>
</evidence>
<feature type="domain" description="ERV/ALR sulfhydryl oxidase" evidence="7">
    <location>
        <begin position="1"/>
        <end position="104"/>
    </location>
</feature>
<organism evidence="8">
    <name type="scientific">viral metagenome</name>
    <dbReference type="NCBI Taxonomy" id="1070528"/>
    <lineage>
        <taxon>unclassified sequences</taxon>
        <taxon>metagenomes</taxon>
        <taxon>organismal metagenomes</taxon>
    </lineage>
</organism>
<dbReference type="AlphaFoldDB" id="A0A6C0F1W6"/>
<keyword evidence="3" id="KW-0285">Flavoprotein</keyword>
<dbReference type="GO" id="GO:0005739">
    <property type="term" value="C:mitochondrion"/>
    <property type="evidence" value="ECO:0007669"/>
    <property type="project" value="TreeGrafter"/>
</dbReference>
<evidence type="ECO:0000256" key="5">
    <source>
        <dbReference type="ARBA" id="ARBA00023002"/>
    </source>
</evidence>
<name>A0A6C0F1W6_9ZZZZ</name>
<evidence type="ECO:0000256" key="3">
    <source>
        <dbReference type="ARBA" id="ARBA00022630"/>
    </source>
</evidence>
<reference evidence="8" key="1">
    <citation type="journal article" date="2020" name="Nature">
        <title>Giant virus diversity and host interactions through global metagenomics.</title>
        <authorList>
            <person name="Schulz F."/>
            <person name="Roux S."/>
            <person name="Paez-Espino D."/>
            <person name="Jungbluth S."/>
            <person name="Walsh D.A."/>
            <person name="Denef V.J."/>
            <person name="McMahon K.D."/>
            <person name="Konstantinidis K.T."/>
            <person name="Eloe-Fadrosh E.A."/>
            <person name="Kyrpides N.C."/>
            <person name="Woyke T."/>
        </authorList>
    </citation>
    <scope>NUCLEOTIDE SEQUENCE</scope>
    <source>
        <strain evidence="8">GVMAG-M-3300009180-45</strain>
    </source>
</reference>
<comment type="cofactor">
    <cofactor evidence="1">
        <name>FAD</name>
        <dbReference type="ChEBI" id="CHEBI:57692"/>
    </cofactor>
</comment>
<dbReference type="PROSITE" id="PS51324">
    <property type="entry name" value="ERV_ALR"/>
    <property type="match status" value="1"/>
</dbReference>
<dbReference type="PANTHER" id="PTHR12645">
    <property type="entry name" value="ALR/ERV"/>
    <property type="match status" value="1"/>
</dbReference>
<dbReference type="GO" id="GO:0050660">
    <property type="term" value="F:flavin adenine dinucleotide binding"/>
    <property type="evidence" value="ECO:0007669"/>
    <property type="project" value="TreeGrafter"/>
</dbReference>
<evidence type="ECO:0000256" key="2">
    <source>
        <dbReference type="ARBA" id="ARBA00012512"/>
    </source>
</evidence>
<dbReference type="InterPro" id="IPR017905">
    <property type="entry name" value="ERV/ALR_sulphydryl_oxidase"/>
</dbReference>
<keyword evidence="4" id="KW-0274">FAD</keyword>
<dbReference type="Pfam" id="PF04777">
    <property type="entry name" value="Evr1_Alr"/>
    <property type="match status" value="1"/>
</dbReference>
<evidence type="ECO:0000256" key="1">
    <source>
        <dbReference type="ARBA" id="ARBA00001974"/>
    </source>
</evidence>
<accession>A0A6C0F1W6</accession>
<dbReference type="Gene3D" id="1.20.120.310">
    <property type="entry name" value="ERV/ALR sulfhydryl oxidase domain"/>
    <property type="match status" value="1"/>
</dbReference>
<dbReference type="EMBL" id="MN739023">
    <property type="protein sequence ID" value="QHT35557.1"/>
    <property type="molecule type" value="Genomic_DNA"/>
</dbReference>
<evidence type="ECO:0000313" key="8">
    <source>
        <dbReference type="EMBL" id="QHT35557.1"/>
    </source>
</evidence>
<dbReference type="PANTHER" id="PTHR12645:SF0">
    <property type="entry name" value="FAD-LINKED SULFHYDRYL OXIDASE ALR"/>
    <property type="match status" value="1"/>
</dbReference>
<sequence>MTSIWGPLGWMTLHSASSCFPDSPLPAETALMQTWLDMFQATITCPSCKEHFGIALNGYRRLYPQMVSSRREFMLAVFRIHNTVNRRLNKPIYATVADCFEQLRTNVKTRTAKEYRIAYINHIRRHWRTLQDASGFAALKKINEMNKIETSYFQAHENNFEVDIPEDNVLPLGHALDPQGAETPSPIRVDTRTAPRLGLLNGRFQVRR</sequence>
<keyword evidence="5" id="KW-0560">Oxidoreductase</keyword>
<evidence type="ECO:0000259" key="7">
    <source>
        <dbReference type="PROSITE" id="PS51324"/>
    </source>
</evidence>
<evidence type="ECO:0000256" key="4">
    <source>
        <dbReference type="ARBA" id="ARBA00022827"/>
    </source>
</evidence>
<dbReference type="SUPFAM" id="SSF69000">
    <property type="entry name" value="FAD-dependent thiol oxidase"/>
    <property type="match status" value="1"/>
</dbReference>
<dbReference type="GO" id="GO:0016971">
    <property type="term" value="F:flavin-dependent sulfhydryl oxidase activity"/>
    <property type="evidence" value="ECO:0007669"/>
    <property type="project" value="InterPro"/>
</dbReference>
<dbReference type="EC" id="1.8.3.2" evidence="2"/>
<keyword evidence="6" id="KW-1015">Disulfide bond</keyword>
<proteinExistence type="predicted"/>
<dbReference type="InterPro" id="IPR036774">
    <property type="entry name" value="ERV/ALR_sulphydryl_oxid_sf"/>
</dbReference>
<dbReference type="InterPro" id="IPR039799">
    <property type="entry name" value="ALR/ERV"/>
</dbReference>